<dbReference type="STRING" id="69322.SAMN05443669_103219"/>
<protein>
    <submittedName>
        <fullName evidence="1">Uncharacterized protein</fullName>
    </submittedName>
</protein>
<organism evidence="1 2">
    <name type="scientific">Flavobacterium xanthum</name>
    <dbReference type="NCBI Taxonomy" id="69322"/>
    <lineage>
        <taxon>Bacteria</taxon>
        <taxon>Pseudomonadati</taxon>
        <taxon>Bacteroidota</taxon>
        <taxon>Flavobacteriia</taxon>
        <taxon>Flavobacteriales</taxon>
        <taxon>Flavobacteriaceae</taxon>
        <taxon>Flavobacterium</taxon>
    </lineage>
</organism>
<gene>
    <name evidence="1" type="ORF">SAMN05443669_103219</name>
</gene>
<dbReference type="Proteomes" id="UP000184260">
    <property type="component" value="Unassembled WGS sequence"/>
</dbReference>
<keyword evidence="2" id="KW-1185">Reference proteome</keyword>
<sequence>MKKAEMKTDKRSGKKALLKATFKTASILFVLDAKGKKIPCTNWQGKPSFKTKICLTSNLR</sequence>
<evidence type="ECO:0000313" key="1">
    <source>
        <dbReference type="EMBL" id="SHM35637.1"/>
    </source>
</evidence>
<dbReference type="AlphaFoldDB" id="A0A1M7I5E4"/>
<dbReference type="EMBL" id="FRBU01000032">
    <property type="protein sequence ID" value="SHM35637.1"/>
    <property type="molecule type" value="Genomic_DNA"/>
</dbReference>
<proteinExistence type="predicted"/>
<name>A0A1M7I5E4_9FLAO</name>
<accession>A0A1M7I5E4</accession>
<reference evidence="2" key="1">
    <citation type="submission" date="2016-11" db="EMBL/GenBank/DDBJ databases">
        <authorList>
            <person name="Varghese N."/>
            <person name="Submissions S."/>
        </authorList>
    </citation>
    <scope>NUCLEOTIDE SEQUENCE [LARGE SCALE GENOMIC DNA]</scope>
    <source>
        <strain evidence="2">DSM 3661</strain>
    </source>
</reference>
<evidence type="ECO:0000313" key="2">
    <source>
        <dbReference type="Proteomes" id="UP000184260"/>
    </source>
</evidence>
<dbReference type="RefSeq" id="WP_073354598.1">
    <property type="nucleotide sequence ID" value="NZ_FRBU01000032.1"/>
</dbReference>